<dbReference type="PANTHER" id="PTHR23050">
    <property type="entry name" value="CALCIUM BINDING PROTEIN"/>
    <property type="match status" value="1"/>
</dbReference>
<dbReference type="PROSITE" id="PS50222">
    <property type="entry name" value="EF_HAND_2"/>
    <property type="match status" value="2"/>
</dbReference>
<keyword evidence="1" id="KW-0677">Repeat</keyword>
<dbReference type="SMART" id="SM00054">
    <property type="entry name" value="EFh"/>
    <property type="match status" value="3"/>
</dbReference>
<evidence type="ECO:0000256" key="1">
    <source>
        <dbReference type="ARBA" id="ARBA00022737"/>
    </source>
</evidence>
<reference evidence="5" key="1">
    <citation type="submission" date="2025-08" db="UniProtKB">
        <authorList>
            <consortium name="RefSeq"/>
        </authorList>
    </citation>
    <scope>IDENTIFICATION</scope>
</reference>
<organism evidence="4 5">
    <name type="scientific">Aplysia californica</name>
    <name type="common">California sea hare</name>
    <dbReference type="NCBI Taxonomy" id="6500"/>
    <lineage>
        <taxon>Eukaryota</taxon>
        <taxon>Metazoa</taxon>
        <taxon>Spiralia</taxon>
        <taxon>Lophotrochozoa</taxon>
        <taxon>Mollusca</taxon>
        <taxon>Gastropoda</taxon>
        <taxon>Heterobranchia</taxon>
        <taxon>Euthyneura</taxon>
        <taxon>Tectipleura</taxon>
        <taxon>Aplysiida</taxon>
        <taxon>Aplysioidea</taxon>
        <taxon>Aplysiidae</taxon>
        <taxon>Aplysia</taxon>
    </lineage>
</organism>
<dbReference type="InterPro" id="IPR050145">
    <property type="entry name" value="Centrin_CML-like"/>
</dbReference>
<sequence>MDEQRSLEENTAFSSFVEGKIKWWFDLIDVDNDGYISKDDFLIIAIRFVKEHGMEEEKAVMLKRQLVKAWERALLKPQLFSEDDQNPEMREDVPLIIKVGEELEAGHHIPKDDFSRAFGQLINYNSLLARNILETLVNVFFDMFDKDDDGFISPQELEVFMRCLGTDQAEMAQLALSCLDTDRDGKLSREEYVGGWCEFLLSQQLDHQFITAFAPHFS</sequence>
<dbReference type="SUPFAM" id="SSF47473">
    <property type="entry name" value="EF-hand"/>
    <property type="match status" value="1"/>
</dbReference>
<keyword evidence="2" id="KW-0106">Calcium</keyword>
<accession>A0ABM0ZZE7</accession>
<dbReference type="Pfam" id="PF13202">
    <property type="entry name" value="EF-hand_5"/>
    <property type="match status" value="1"/>
</dbReference>
<dbReference type="GeneID" id="101851496"/>
<dbReference type="InterPro" id="IPR018247">
    <property type="entry name" value="EF_Hand_1_Ca_BS"/>
</dbReference>
<name>A0ABM0ZZE7_APLCA</name>
<feature type="domain" description="EF-hand" evidence="3">
    <location>
        <begin position="16"/>
        <end position="51"/>
    </location>
</feature>
<dbReference type="RefSeq" id="XP_012937683.1">
    <property type="nucleotide sequence ID" value="XM_013082229.2"/>
</dbReference>
<dbReference type="Gene3D" id="1.10.238.10">
    <property type="entry name" value="EF-hand"/>
    <property type="match status" value="1"/>
</dbReference>
<feature type="domain" description="EF-hand" evidence="3">
    <location>
        <begin position="132"/>
        <end position="167"/>
    </location>
</feature>
<dbReference type="InterPro" id="IPR011992">
    <property type="entry name" value="EF-hand-dom_pair"/>
</dbReference>
<dbReference type="PROSITE" id="PS00018">
    <property type="entry name" value="EF_HAND_1"/>
    <property type="match status" value="3"/>
</dbReference>
<keyword evidence="4" id="KW-1185">Reference proteome</keyword>
<dbReference type="InterPro" id="IPR002048">
    <property type="entry name" value="EF_hand_dom"/>
</dbReference>
<evidence type="ECO:0000259" key="3">
    <source>
        <dbReference type="PROSITE" id="PS50222"/>
    </source>
</evidence>
<evidence type="ECO:0000313" key="4">
    <source>
        <dbReference type="Proteomes" id="UP000694888"/>
    </source>
</evidence>
<evidence type="ECO:0000313" key="5">
    <source>
        <dbReference type="RefSeq" id="XP_012937683.1"/>
    </source>
</evidence>
<protein>
    <submittedName>
        <fullName evidence="5">Sarcoplasmic calcium-binding protein</fullName>
    </submittedName>
</protein>
<gene>
    <name evidence="5" type="primary">LOC101851496</name>
</gene>
<evidence type="ECO:0000256" key="2">
    <source>
        <dbReference type="ARBA" id="ARBA00022837"/>
    </source>
</evidence>
<dbReference type="Pfam" id="PF13499">
    <property type="entry name" value="EF-hand_7"/>
    <property type="match status" value="1"/>
</dbReference>
<proteinExistence type="predicted"/>
<dbReference type="Proteomes" id="UP000694888">
    <property type="component" value="Unplaced"/>
</dbReference>